<keyword evidence="2" id="KW-1185">Reference proteome</keyword>
<evidence type="ECO:0000313" key="1">
    <source>
        <dbReference type="EMBL" id="MCZ0726031.1"/>
    </source>
</evidence>
<dbReference type="AlphaFoldDB" id="A0A9X3FPT3"/>
<reference evidence="1" key="1">
    <citation type="submission" date="2022-12" db="EMBL/GenBank/DDBJ databases">
        <title>Description and comparative metabolic analysis of Aerococcus sp. nov., isolated from the feces of a pig.</title>
        <authorList>
            <person name="Chang Y.-H."/>
        </authorList>
    </citation>
    <scope>NUCLEOTIDE SEQUENCE</scope>
    <source>
        <strain evidence="1">YH-aer222</strain>
    </source>
</reference>
<name>A0A9X3FPT3_9LACT</name>
<dbReference type="Proteomes" id="UP001146670">
    <property type="component" value="Unassembled WGS sequence"/>
</dbReference>
<proteinExistence type="predicted"/>
<organism evidence="1 2">
    <name type="scientific">Aerococcus kribbianus</name>
    <dbReference type="NCBI Taxonomy" id="2999064"/>
    <lineage>
        <taxon>Bacteria</taxon>
        <taxon>Bacillati</taxon>
        <taxon>Bacillota</taxon>
        <taxon>Bacilli</taxon>
        <taxon>Lactobacillales</taxon>
        <taxon>Aerococcaceae</taxon>
        <taxon>Aerococcus</taxon>
    </lineage>
</organism>
<comment type="caution">
    <text evidence="1">The sequence shown here is derived from an EMBL/GenBank/DDBJ whole genome shotgun (WGS) entry which is preliminary data.</text>
</comment>
<dbReference type="InterPro" id="IPR036249">
    <property type="entry name" value="Thioredoxin-like_sf"/>
</dbReference>
<gene>
    <name evidence="1" type="ORF">OW157_05525</name>
</gene>
<dbReference type="EMBL" id="JAPRFR010000002">
    <property type="protein sequence ID" value="MCZ0726031.1"/>
    <property type="molecule type" value="Genomic_DNA"/>
</dbReference>
<dbReference type="Gene3D" id="3.40.30.10">
    <property type="entry name" value="Glutaredoxin"/>
    <property type="match status" value="1"/>
</dbReference>
<dbReference type="RefSeq" id="WP_268752358.1">
    <property type="nucleotide sequence ID" value="NZ_JAPRFQ010000002.1"/>
</dbReference>
<dbReference type="Pfam" id="PF13743">
    <property type="entry name" value="Thioredoxin_5"/>
    <property type="match status" value="1"/>
</dbReference>
<accession>A0A9X3FPT3</accession>
<dbReference type="SUPFAM" id="SSF52833">
    <property type="entry name" value="Thioredoxin-like"/>
    <property type="match status" value="1"/>
</dbReference>
<evidence type="ECO:0000313" key="2">
    <source>
        <dbReference type="Proteomes" id="UP001146670"/>
    </source>
</evidence>
<sequence length="232" mass="27301">MAQSYRSHKNNFESNDHHIFELFLFVNPIGNHCLNCEKEVMNFVKNTDKKVYIRFVACNNFQVFNESLKHRENRPNSLRERNQMYYSAREIAMAFKAALLQGRKIGRSLLMQLQEHFGQNQHPFSREEMIRIATNNKGVDIDVWLEDIDSPLTVDSFKMDQQLSKQMKIKTTPTLVIFDNSNYSYGLKLEHDINQKTIAEIISQMEAESDRLNHQKKQKSCLHILPARFEES</sequence>
<protein>
    <submittedName>
        <fullName evidence="1">DsbA family protein</fullName>
    </submittedName>
</protein>